<dbReference type="KEGG" id="byl:A4V09_18095"/>
<dbReference type="PANTHER" id="PTHR43823">
    <property type="entry name" value="SPORULATION PROTEIN YKVU"/>
    <property type="match status" value="1"/>
</dbReference>
<dbReference type="InterPro" id="IPR002528">
    <property type="entry name" value="MATE_fam"/>
</dbReference>
<evidence type="ECO:0000313" key="9">
    <source>
        <dbReference type="Proteomes" id="UP000092574"/>
    </source>
</evidence>
<keyword evidence="2" id="KW-1003">Cell membrane</keyword>
<dbReference type="PANTHER" id="PTHR43823:SF3">
    <property type="entry name" value="MULTIDRUG EXPORT PROTEIN MEPA"/>
    <property type="match status" value="1"/>
</dbReference>
<feature type="transmembrane region" description="Helical" evidence="6">
    <location>
        <begin position="161"/>
        <end position="184"/>
    </location>
</feature>
<feature type="transmembrane region" description="Helical" evidence="6">
    <location>
        <begin position="355"/>
        <end position="377"/>
    </location>
</feature>
<feature type="transmembrane region" description="Helical" evidence="6">
    <location>
        <begin position="266"/>
        <end position="285"/>
    </location>
</feature>
<feature type="domain" description="MobA/VirD2-like nuclease" evidence="7">
    <location>
        <begin position="445"/>
        <end position="499"/>
    </location>
</feature>
<evidence type="ECO:0000259" key="7">
    <source>
        <dbReference type="Pfam" id="PF03432"/>
    </source>
</evidence>
<dbReference type="GO" id="GO:0042910">
    <property type="term" value="F:xenobiotic transmembrane transporter activity"/>
    <property type="evidence" value="ECO:0007669"/>
    <property type="project" value="InterPro"/>
</dbReference>
<feature type="transmembrane region" description="Helical" evidence="6">
    <location>
        <begin position="316"/>
        <end position="335"/>
    </location>
</feature>
<dbReference type="Proteomes" id="UP000092574">
    <property type="component" value="Chromosome"/>
</dbReference>
<dbReference type="InterPro" id="IPR051327">
    <property type="entry name" value="MATE_MepA_subfamily"/>
</dbReference>
<comment type="subcellular location">
    <subcellularLocation>
        <location evidence="1">Cell membrane</location>
        <topology evidence="1">Multi-pass membrane protein</topology>
    </subcellularLocation>
</comment>
<evidence type="ECO:0000313" key="8">
    <source>
        <dbReference type="EMBL" id="ANU77486.1"/>
    </source>
</evidence>
<feature type="transmembrane region" description="Helical" evidence="6">
    <location>
        <begin position="86"/>
        <end position="112"/>
    </location>
</feature>
<evidence type="ECO:0000256" key="5">
    <source>
        <dbReference type="ARBA" id="ARBA00023136"/>
    </source>
</evidence>
<dbReference type="AlphaFoldDB" id="A0A1C7ICS6"/>
<evidence type="ECO:0000256" key="4">
    <source>
        <dbReference type="ARBA" id="ARBA00022989"/>
    </source>
</evidence>
<keyword evidence="4 6" id="KW-1133">Transmembrane helix</keyword>
<sequence>MNLLTEKTGKLFWKYLIPSLLSAAAISVFQLVDMVAVGQGVGSDGVAALAIVTPLFGVSSFLGLFMGIGGSVHMGIAEGERNKEKYYAGFTLSLVLIGIFSLLLWLGFILFSEPIYRFLGANERLMPLVKEYGNWITGCFPVFFFSIYLGCIVRIDGAPNIALWAVIFSGLFNVLGDYLLVFPFKIGTGMAGAAIATVLGNAVQVVIFIGYIFSKKCSLRLTKPNHWFRGFKKIIIAGISAGLVDIAYISLTTLLNNQVLKYGNEAVLSVFGVAYTCISTFQRVYDGVGQAVQPIISTNYGGGQYNRIFELFRYSVIAEIILSVVFALTGVLFPNQITMLFMETTPEILQIAPSVISPVFISILFAGIGHFAVYYLTALLSLPEKKREIIYLYFFGRYTKQEIGEHISSKNADYGAAEQYLTFEHDEFTMKPTLDENGRLIPRDAQDNGLTVDKAQELGERYCKEHFPGHQALVCTHPDGHNHSGNIHVHIVINSLRIEEVPLLPYMDRQADTKAGCKHRCTDAAIPGTDF</sequence>
<dbReference type="Pfam" id="PF01554">
    <property type="entry name" value="MatE"/>
    <property type="match status" value="2"/>
</dbReference>
<keyword evidence="3 6" id="KW-0812">Transmembrane</keyword>
<dbReference type="InterPro" id="IPR005094">
    <property type="entry name" value="Endonuclease_MobA/VirD2"/>
</dbReference>
<dbReference type="GO" id="GO:0005886">
    <property type="term" value="C:plasma membrane"/>
    <property type="evidence" value="ECO:0007669"/>
    <property type="project" value="UniProtKB-SubCell"/>
</dbReference>
<evidence type="ECO:0000256" key="1">
    <source>
        <dbReference type="ARBA" id="ARBA00004651"/>
    </source>
</evidence>
<evidence type="ECO:0000256" key="6">
    <source>
        <dbReference type="SAM" id="Phobius"/>
    </source>
</evidence>
<evidence type="ECO:0000256" key="2">
    <source>
        <dbReference type="ARBA" id="ARBA00022475"/>
    </source>
</evidence>
<dbReference type="OrthoDB" id="9763896at2"/>
<reference evidence="8" key="1">
    <citation type="submission" date="2017-04" db="EMBL/GenBank/DDBJ databases">
        <title>Complete Genome Sequences of Twelve Strains of a Stable Defined Moderately Diverse Mouse Microbiota 2 (sDMDMm2).</title>
        <authorList>
            <person name="Uchimura Y."/>
            <person name="Wyss M."/>
            <person name="Brugiroux S."/>
            <person name="Limenitakis J.P."/>
            <person name="Stecher B."/>
            <person name="McCoy K.D."/>
            <person name="Macpherson A.J."/>
        </authorList>
    </citation>
    <scope>NUCLEOTIDE SEQUENCE</scope>
    <source>
        <strain evidence="8">YL58</strain>
    </source>
</reference>
<keyword evidence="5 6" id="KW-0472">Membrane</keyword>
<feature type="transmembrane region" description="Helical" evidence="6">
    <location>
        <begin position="190"/>
        <end position="213"/>
    </location>
</feature>
<feature type="transmembrane region" description="Helical" evidence="6">
    <location>
        <begin position="234"/>
        <end position="254"/>
    </location>
</feature>
<feature type="transmembrane region" description="Helical" evidence="6">
    <location>
        <begin position="44"/>
        <end position="65"/>
    </location>
</feature>
<protein>
    <recommendedName>
        <fullName evidence="7">MobA/VirD2-like nuclease domain-containing protein</fullName>
    </recommendedName>
</protein>
<dbReference type="GO" id="GO:0015297">
    <property type="term" value="F:antiporter activity"/>
    <property type="evidence" value="ECO:0007669"/>
    <property type="project" value="InterPro"/>
</dbReference>
<keyword evidence="9" id="KW-1185">Reference proteome</keyword>
<evidence type="ECO:0000256" key="3">
    <source>
        <dbReference type="ARBA" id="ARBA00022692"/>
    </source>
</evidence>
<dbReference type="STRING" id="1796616.A4V09_18095"/>
<feature type="transmembrane region" description="Helical" evidence="6">
    <location>
        <begin position="132"/>
        <end position="149"/>
    </location>
</feature>
<organism evidence="8 9">
    <name type="scientific">Blautia pseudococcoides</name>
    <dbReference type="NCBI Taxonomy" id="1796616"/>
    <lineage>
        <taxon>Bacteria</taxon>
        <taxon>Bacillati</taxon>
        <taxon>Bacillota</taxon>
        <taxon>Clostridia</taxon>
        <taxon>Lachnospirales</taxon>
        <taxon>Lachnospiraceae</taxon>
        <taxon>Blautia</taxon>
    </lineage>
</organism>
<feature type="transmembrane region" description="Helical" evidence="6">
    <location>
        <begin position="12"/>
        <end position="32"/>
    </location>
</feature>
<proteinExistence type="predicted"/>
<accession>A0A1C7ICS6</accession>
<name>A0A1C7ICS6_9FIRM</name>
<dbReference type="EMBL" id="CP015405">
    <property type="protein sequence ID" value="ANU77486.1"/>
    <property type="molecule type" value="Genomic_DNA"/>
</dbReference>
<dbReference type="Pfam" id="PF03432">
    <property type="entry name" value="Relaxase"/>
    <property type="match status" value="1"/>
</dbReference>
<gene>
    <name evidence="8" type="ORF">A4V09_18095</name>
</gene>